<keyword evidence="3" id="KW-1185">Reference proteome</keyword>
<feature type="transmembrane region" description="Helical" evidence="1">
    <location>
        <begin position="85"/>
        <end position="106"/>
    </location>
</feature>
<sequence>MMRPRRLSNFEYKRNFKGSAKYVLLFPRYPVYRGYRVQRGCPELDSCPRYLCCMSFPLLSDPFLSAYLQIKATSAKKILKIQTKFLKNCFLTYVHIFLLTMFFWLYPPFI</sequence>
<keyword evidence="1" id="KW-0812">Transmembrane</keyword>
<gene>
    <name evidence="2" type="ORF">XENOCAPTIV_017273</name>
</gene>
<organism evidence="2 3">
    <name type="scientific">Xenoophorus captivus</name>
    <dbReference type="NCBI Taxonomy" id="1517983"/>
    <lineage>
        <taxon>Eukaryota</taxon>
        <taxon>Metazoa</taxon>
        <taxon>Chordata</taxon>
        <taxon>Craniata</taxon>
        <taxon>Vertebrata</taxon>
        <taxon>Euteleostomi</taxon>
        <taxon>Actinopterygii</taxon>
        <taxon>Neopterygii</taxon>
        <taxon>Teleostei</taxon>
        <taxon>Neoteleostei</taxon>
        <taxon>Acanthomorphata</taxon>
        <taxon>Ovalentaria</taxon>
        <taxon>Atherinomorphae</taxon>
        <taxon>Cyprinodontiformes</taxon>
        <taxon>Goodeidae</taxon>
        <taxon>Xenoophorus</taxon>
    </lineage>
</organism>
<keyword evidence="1" id="KW-1133">Transmembrane helix</keyword>
<dbReference type="Proteomes" id="UP001434883">
    <property type="component" value="Unassembled WGS sequence"/>
</dbReference>
<proteinExistence type="predicted"/>
<dbReference type="EMBL" id="JAHRIN010025213">
    <property type="protein sequence ID" value="MEQ2199251.1"/>
    <property type="molecule type" value="Genomic_DNA"/>
</dbReference>
<evidence type="ECO:0000313" key="2">
    <source>
        <dbReference type="EMBL" id="MEQ2199251.1"/>
    </source>
</evidence>
<reference evidence="2 3" key="1">
    <citation type="submission" date="2021-06" db="EMBL/GenBank/DDBJ databases">
        <authorList>
            <person name="Palmer J.M."/>
        </authorList>
    </citation>
    <scope>NUCLEOTIDE SEQUENCE [LARGE SCALE GENOMIC DNA]</scope>
    <source>
        <strain evidence="2 3">XC_2019</strain>
        <tissue evidence="2">Muscle</tissue>
    </source>
</reference>
<keyword evidence="1" id="KW-0472">Membrane</keyword>
<comment type="caution">
    <text evidence="2">The sequence shown here is derived from an EMBL/GenBank/DDBJ whole genome shotgun (WGS) entry which is preliminary data.</text>
</comment>
<evidence type="ECO:0000256" key="1">
    <source>
        <dbReference type="SAM" id="Phobius"/>
    </source>
</evidence>
<accession>A0ABV0QV01</accession>
<name>A0ABV0QV01_9TELE</name>
<evidence type="ECO:0000313" key="3">
    <source>
        <dbReference type="Proteomes" id="UP001434883"/>
    </source>
</evidence>
<protein>
    <submittedName>
        <fullName evidence="2">Uncharacterized protein</fullName>
    </submittedName>
</protein>